<dbReference type="GO" id="GO:0003779">
    <property type="term" value="F:actin binding"/>
    <property type="evidence" value="ECO:0007669"/>
    <property type="project" value="InterPro"/>
</dbReference>
<accession>A0A183KDR9</accession>
<dbReference type="InterPro" id="IPR030127">
    <property type="entry name" value="MTSS1/MTSS2"/>
</dbReference>
<dbReference type="GO" id="GO:0030031">
    <property type="term" value="P:cell projection assembly"/>
    <property type="evidence" value="ECO:0007669"/>
    <property type="project" value="TreeGrafter"/>
</dbReference>
<dbReference type="AlphaFoldDB" id="A0A183KDR9"/>
<reference evidence="5" key="1">
    <citation type="submission" date="2016-06" db="UniProtKB">
        <authorList>
            <consortium name="WormBaseParasite"/>
        </authorList>
    </citation>
    <scope>IDENTIFICATION</scope>
</reference>
<evidence type="ECO:0000256" key="1">
    <source>
        <dbReference type="SAM" id="MobiDB-lite"/>
    </source>
</evidence>
<dbReference type="Gene3D" id="1.20.1270.60">
    <property type="entry name" value="Arfaptin homology (AH) domain/BAR domain"/>
    <property type="match status" value="1"/>
</dbReference>
<keyword evidence="4" id="KW-1185">Reference proteome</keyword>
<feature type="compositionally biased region" description="Acidic residues" evidence="1">
    <location>
        <begin position="594"/>
        <end position="614"/>
    </location>
</feature>
<dbReference type="PANTHER" id="PTHR15708">
    <property type="entry name" value="ACTIN BUNDLING/MISSING IN METASTASIS-RELATED"/>
    <property type="match status" value="1"/>
</dbReference>
<dbReference type="Pfam" id="PF08397">
    <property type="entry name" value="IMD"/>
    <property type="match status" value="2"/>
</dbReference>
<dbReference type="Proteomes" id="UP000279833">
    <property type="component" value="Unassembled WGS sequence"/>
</dbReference>
<dbReference type="GO" id="GO:0009898">
    <property type="term" value="C:cytoplasmic side of plasma membrane"/>
    <property type="evidence" value="ECO:0007669"/>
    <property type="project" value="TreeGrafter"/>
</dbReference>
<dbReference type="InterPro" id="IPR013606">
    <property type="entry name" value="I-BAR_dom"/>
</dbReference>
<dbReference type="WBParaSite" id="SCUD_0001316401-mRNA-1">
    <property type="protein sequence ID" value="SCUD_0001316401-mRNA-1"/>
    <property type="gene ID" value="SCUD_0001316401"/>
</dbReference>
<dbReference type="GO" id="GO:0007009">
    <property type="term" value="P:plasma membrane organization"/>
    <property type="evidence" value="ECO:0007669"/>
    <property type="project" value="InterPro"/>
</dbReference>
<sequence length="637" mass="69492">MGIEDPDKNVTVPNSPSVLSDEKWTIVRRKRSKKKKSVGSTQPVNKLLVDSHCESQNALPKSDSKNELHPGMTEKEILISSNIILETLGEYIRSILPHNSRGVKVKTCIPSRVATQASSAFLDTFQKVADLATKTLGGSKEIGACLTRYCMRQKSLESKVKSMGNHLVTSLANPLNSKVDEWKRNLCQLEKDRTRQTKRVRAELKKALSEAQKWEKKAAKVGVTGGSGVGPGVGHGIIPPAKYICSNSESNAISLQTAKAAREVGIKKELVENTEKSAMRLLLLEERSRFCFFVSCLLPILECQSSMLHEIATMDELIKTLTKETEFPDQLVEDVESIVLRMGRRDFSASSRGSSKIMSVFVPDSGDKMNNINEVLGGLLMTNGNRSYVNSSDTESGRHGADMMSPYQICRDLETVGRCNSVCDSADISLCGASSHSGSGGSNCPSLLSPARGNVARLGSRESSLISVDSAASGSGNANSTYSIGTSNTNIPHSDPGESQFKTLCRPGHYRAASNGDNDFPKNYLKNGFHHDKIDSYMVAKSMIAFSAQSQLTDSNNNDNNITTNGQDYALKRDDDNGVENIKRTDNESKLEMSTDDDDDDDENHDDSNDDDVGDGVVLRNTQTLLIPSFSKCYTTL</sequence>
<gene>
    <name evidence="3" type="ORF">SCUD_LOCUS13161</name>
</gene>
<feature type="region of interest" description="Disordered" evidence="1">
    <location>
        <begin position="552"/>
        <end position="616"/>
    </location>
</feature>
<evidence type="ECO:0000259" key="2">
    <source>
        <dbReference type="Pfam" id="PF08397"/>
    </source>
</evidence>
<dbReference type="PANTHER" id="PTHR15708:SF4">
    <property type="entry name" value="FI21477P1-RELATED"/>
    <property type="match status" value="1"/>
</dbReference>
<feature type="compositionally biased region" description="Basic and acidic residues" evidence="1">
    <location>
        <begin position="570"/>
        <end position="593"/>
    </location>
</feature>
<dbReference type="InterPro" id="IPR027267">
    <property type="entry name" value="AH/BAR_dom_sf"/>
</dbReference>
<name>A0A183KDR9_9TREM</name>
<dbReference type="GO" id="GO:0015629">
    <property type="term" value="C:actin cytoskeleton"/>
    <property type="evidence" value="ECO:0007669"/>
    <property type="project" value="TreeGrafter"/>
</dbReference>
<protein>
    <submittedName>
        <fullName evidence="5">IMD domain-containing protein</fullName>
    </submittedName>
</protein>
<evidence type="ECO:0000313" key="3">
    <source>
        <dbReference type="EMBL" id="VDP51570.1"/>
    </source>
</evidence>
<dbReference type="EMBL" id="UZAK01035663">
    <property type="protein sequence ID" value="VDP51570.1"/>
    <property type="molecule type" value="Genomic_DNA"/>
</dbReference>
<proteinExistence type="predicted"/>
<feature type="domain" description="IMD" evidence="2">
    <location>
        <begin position="114"/>
        <end position="220"/>
    </location>
</feature>
<feature type="domain" description="IMD" evidence="2">
    <location>
        <begin position="251"/>
        <end position="325"/>
    </location>
</feature>
<dbReference type="STRING" id="6186.A0A183KDR9"/>
<reference evidence="3 4" key="2">
    <citation type="submission" date="2018-11" db="EMBL/GenBank/DDBJ databases">
        <authorList>
            <consortium name="Pathogen Informatics"/>
        </authorList>
    </citation>
    <scope>NUCLEOTIDE SEQUENCE [LARGE SCALE GENOMIC DNA]</scope>
    <source>
        <strain evidence="3">Dakar</strain>
        <strain evidence="4">Dakar, Senegal</strain>
    </source>
</reference>
<evidence type="ECO:0000313" key="4">
    <source>
        <dbReference type="Proteomes" id="UP000279833"/>
    </source>
</evidence>
<dbReference type="SUPFAM" id="SSF103657">
    <property type="entry name" value="BAR/IMD domain-like"/>
    <property type="match status" value="1"/>
</dbReference>
<organism evidence="5">
    <name type="scientific">Schistosoma curassoni</name>
    <dbReference type="NCBI Taxonomy" id="6186"/>
    <lineage>
        <taxon>Eukaryota</taxon>
        <taxon>Metazoa</taxon>
        <taxon>Spiralia</taxon>
        <taxon>Lophotrochozoa</taxon>
        <taxon>Platyhelminthes</taxon>
        <taxon>Trematoda</taxon>
        <taxon>Digenea</taxon>
        <taxon>Strigeidida</taxon>
        <taxon>Schistosomatoidea</taxon>
        <taxon>Schistosomatidae</taxon>
        <taxon>Schistosoma</taxon>
    </lineage>
</organism>
<dbReference type="GO" id="GO:0005543">
    <property type="term" value="F:phospholipid binding"/>
    <property type="evidence" value="ECO:0007669"/>
    <property type="project" value="TreeGrafter"/>
</dbReference>
<evidence type="ECO:0000313" key="5">
    <source>
        <dbReference type="WBParaSite" id="SCUD_0001316401-mRNA-1"/>
    </source>
</evidence>
<feature type="compositionally biased region" description="Low complexity" evidence="1">
    <location>
        <begin position="553"/>
        <end position="565"/>
    </location>
</feature>